<sequence>MAVFTELSDEDRQLITAAYGFTSLLSVIGIADGDSETTYLFRTREGEFIVTLFENGAQPSDLERAFETMEALYRHGVPCPKPLRTVDGHATSRAAGRLVAIVSFVPGASPTFANPAKCLSLGRVMAEMHAVLERKAKCKSTDLPTGAIHGALVQENVFFLEEEVSGVINFRLRHEDALVSELADALVGWAGEINGELNKERARALLQGYQGVRGLTEAEKKALPGFIMASTSRRFSTKKERTLLPEIAVLAYRSVTPDILG</sequence>
<dbReference type="Gene3D" id="3.90.1200.10">
    <property type="match status" value="1"/>
</dbReference>
<dbReference type="Pfam" id="PF01636">
    <property type="entry name" value="APH"/>
    <property type="match status" value="1"/>
</dbReference>
<evidence type="ECO:0000259" key="8">
    <source>
        <dbReference type="Pfam" id="PF01636"/>
    </source>
</evidence>
<dbReference type="GO" id="GO:0005524">
    <property type="term" value="F:ATP binding"/>
    <property type="evidence" value="ECO:0007669"/>
    <property type="project" value="UniProtKB-KW"/>
</dbReference>
<dbReference type="CDD" id="cd05153">
    <property type="entry name" value="HomoserineK_II"/>
    <property type="match status" value="1"/>
</dbReference>
<evidence type="ECO:0000256" key="4">
    <source>
        <dbReference type="ARBA" id="ARBA00022741"/>
    </source>
</evidence>
<evidence type="ECO:0000256" key="3">
    <source>
        <dbReference type="ARBA" id="ARBA00022697"/>
    </source>
</evidence>
<dbReference type="STRING" id="1138170.GA0061105_12231"/>
<keyword evidence="4" id="KW-0547">Nucleotide-binding</keyword>
<accession>A0A1C3YBF0</accession>
<dbReference type="GO" id="GO:0009088">
    <property type="term" value="P:threonine biosynthetic process"/>
    <property type="evidence" value="ECO:0007669"/>
    <property type="project" value="UniProtKB-KW"/>
</dbReference>
<dbReference type="PANTHER" id="PTHR21064">
    <property type="entry name" value="AMINOGLYCOSIDE PHOSPHOTRANSFERASE DOMAIN-CONTAINING PROTEIN-RELATED"/>
    <property type="match status" value="1"/>
</dbReference>
<organism evidence="9 10">
    <name type="scientific">Rhizobium aethiopicum</name>
    <dbReference type="NCBI Taxonomy" id="1138170"/>
    <lineage>
        <taxon>Bacteria</taxon>
        <taxon>Pseudomonadati</taxon>
        <taxon>Pseudomonadota</taxon>
        <taxon>Alphaproteobacteria</taxon>
        <taxon>Hyphomicrobiales</taxon>
        <taxon>Rhizobiaceae</taxon>
        <taxon>Rhizobium/Agrobacterium group</taxon>
        <taxon>Rhizobium</taxon>
    </lineage>
</organism>
<dbReference type="RefSeq" id="WP_092754277.1">
    <property type="nucleotide sequence ID" value="NZ_FMAJ01000022.1"/>
</dbReference>
<evidence type="ECO:0000256" key="6">
    <source>
        <dbReference type="ARBA" id="ARBA00022840"/>
    </source>
</evidence>
<evidence type="ECO:0000313" key="9">
    <source>
        <dbReference type="EMBL" id="SCB61709.1"/>
    </source>
</evidence>
<evidence type="ECO:0000256" key="7">
    <source>
        <dbReference type="ARBA" id="ARBA00038240"/>
    </source>
</evidence>
<dbReference type="PANTHER" id="PTHR21064:SF6">
    <property type="entry name" value="AMINOGLYCOSIDE PHOSPHOTRANSFERASE DOMAIN-CONTAINING PROTEIN"/>
    <property type="match status" value="1"/>
</dbReference>
<evidence type="ECO:0000313" key="10">
    <source>
        <dbReference type="Proteomes" id="UP000198723"/>
    </source>
</evidence>
<keyword evidence="2" id="KW-0808">Transferase</keyword>
<protein>
    <submittedName>
        <fullName evidence="9">Homoserine kinase type II</fullName>
    </submittedName>
</protein>
<dbReference type="AlphaFoldDB" id="A0A1C3YBF0"/>
<name>A0A1C3YBF0_9HYPH</name>
<reference evidence="9 10" key="1">
    <citation type="submission" date="2016-08" db="EMBL/GenBank/DDBJ databases">
        <authorList>
            <person name="Seilhamer J.J."/>
        </authorList>
    </citation>
    <scope>NUCLEOTIDE SEQUENCE [LARGE SCALE GENOMIC DNA]</scope>
    <source>
        <strain evidence="9 10">HBR26</strain>
    </source>
</reference>
<dbReference type="Proteomes" id="UP000198723">
    <property type="component" value="Unassembled WGS sequence"/>
</dbReference>
<proteinExistence type="inferred from homology"/>
<keyword evidence="3" id="KW-0791">Threonine biosynthesis</keyword>
<keyword evidence="6" id="KW-0067">ATP-binding</keyword>
<keyword evidence="1" id="KW-0028">Amino-acid biosynthesis</keyword>
<evidence type="ECO:0000256" key="1">
    <source>
        <dbReference type="ARBA" id="ARBA00022605"/>
    </source>
</evidence>
<dbReference type="Gene3D" id="3.30.200.20">
    <property type="entry name" value="Phosphorylase Kinase, domain 1"/>
    <property type="match status" value="1"/>
</dbReference>
<dbReference type="InterPro" id="IPR011009">
    <property type="entry name" value="Kinase-like_dom_sf"/>
</dbReference>
<keyword evidence="5 9" id="KW-0418">Kinase</keyword>
<dbReference type="InterPro" id="IPR050249">
    <property type="entry name" value="Pseudomonas-type_ThrB"/>
</dbReference>
<evidence type="ECO:0000256" key="5">
    <source>
        <dbReference type="ARBA" id="ARBA00022777"/>
    </source>
</evidence>
<gene>
    <name evidence="9" type="ORF">GA0061105_12231</name>
</gene>
<evidence type="ECO:0000256" key="2">
    <source>
        <dbReference type="ARBA" id="ARBA00022679"/>
    </source>
</evidence>
<feature type="domain" description="Aminoglycoside phosphotransferase" evidence="8">
    <location>
        <begin position="28"/>
        <end position="133"/>
    </location>
</feature>
<dbReference type="InterPro" id="IPR002575">
    <property type="entry name" value="Aminoglycoside_PTrfase"/>
</dbReference>
<dbReference type="EMBL" id="FMAJ01000022">
    <property type="protein sequence ID" value="SCB61709.1"/>
    <property type="molecule type" value="Genomic_DNA"/>
</dbReference>
<dbReference type="SUPFAM" id="SSF56112">
    <property type="entry name" value="Protein kinase-like (PK-like)"/>
    <property type="match status" value="1"/>
</dbReference>
<dbReference type="GO" id="GO:0004413">
    <property type="term" value="F:homoserine kinase activity"/>
    <property type="evidence" value="ECO:0007669"/>
    <property type="project" value="InterPro"/>
</dbReference>
<dbReference type="InterPro" id="IPR005280">
    <property type="entry name" value="Homoserine_kinase_II"/>
</dbReference>
<comment type="similarity">
    <text evidence="7">Belongs to the pseudomonas-type ThrB family.</text>
</comment>